<dbReference type="Gene3D" id="1.10.10.60">
    <property type="entry name" value="Homeodomain-like"/>
    <property type="match status" value="2"/>
</dbReference>
<dbReference type="OrthoDB" id="2143914at2759"/>
<keyword evidence="4" id="KW-0238">DNA-binding</keyword>
<dbReference type="PROSITE" id="PS51294">
    <property type="entry name" value="HTH_MYB"/>
    <property type="match status" value="2"/>
</dbReference>
<proteinExistence type="predicted"/>
<dbReference type="InterPro" id="IPR017930">
    <property type="entry name" value="Myb_dom"/>
</dbReference>
<dbReference type="FunFam" id="1.10.10.60:FF:000060">
    <property type="entry name" value="MYB transcription factor"/>
    <property type="match status" value="1"/>
</dbReference>
<dbReference type="InterPro" id="IPR009057">
    <property type="entry name" value="Homeodomain-like_sf"/>
</dbReference>
<dbReference type="KEGG" id="jre:109010073"/>
<feature type="region of interest" description="Disordered" evidence="7">
    <location>
        <begin position="151"/>
        <end position="213"/>
    </location>
</feature>
<feature type="domain" description="Myb-like" evidence="8">
    <location>
        <begin position="107"/>
        <end position="157"/>
    </location>
</feature>
<feature type="region of interest" description="Disordered" evidence="7">
    <location>
        <begin position="1"/>
        <end position="31"/>
    </location>
</feature>
<dbReference type="SUPFAM" id="SSF46689">
    <property type="entry name" value="Homeodomain-like"/>
    <property type="match status" value="1"/>
</dbReference>
<feature type="domain" description="HTH myb-type" evidence="9">
    <location>
        <begin position="55"/>
        <end position="110"/>
    </location>
</feature>
<dbReference type="InParanoid" id="A0A6P9DVB7"/>
<evidence type="ECO:0000256" key="1">
    <source>
        <dbReference type="ARBA" id="ARBA00004123"/>
    </source>
</evidence>
<accession>A0A6P9DVB7</accession>
<dbReference type="Proteomes" id="UP000235220">
    <property type="component" value="Chromosome 12"/>
</dbReference>
<dbReference type="GeneID" id="109010073"/>
<evidence type="ECO:0000256" key="2">
    <source>
        <dbReference type="ARBA" id="ARBA00022737"/>
    </source>
</evidence>
<evidence type="ECO:0000256" key="4">
    <source>
        <dbReference type="ARBA" id="ARBA00023125"/>
    </source>
</evidence>
<dbReference type="GO" id="GO:0006355">
    <property type="term" value="P:regulation of DNA-templated transcription"/>
    <property type="evidence" value="ECO:0000318"/>
    <property type="project" value="GO_Central"/>
</dbReference>
<evidence type="ECO:0000256" key="6">
    <source>
        <dbReference type="ARBA" id="ARBA00023242"/>
    </source>
</evidence>
<organism evidence="10 11">
    <name type="scientific">Juglans regia</name>
    <name type="common">English walnut</name>
    <dbReference type="NCBI Taxonomy" id="51240"/>
    <lineage>
        <taxon>Eukaryota</taxon>
        <taxon>Viridiplantae</taxon>
        <taxon>Streptophyta</taxon>
        <taxon>Embryophyta</taxon>
        <taxon>Tracheophyta</taxon>
        <taxon>Spermatophyta</taxon>
        <taxon>Magnoliopsida</taxon>
        <taxon>eudicotyledons</taxon>
        <taxon>Gunneridae</taxon>
        <taxon>Pentapetalae</taxon>
        <taxon>rosids</taxon>
        <taxon>fabids</taxon>
        <taxon>Fagales</taxon>
        <taxon>Juglandaceae</taxon>
        <taxon>Juglans</taxon>
    </lineage>
</organism>
<dbReference type="RefSeq" id="XP_035539091.1">
    <property type="nucleotide sequence ID" value="XM_035683198.1"/>
</dbReference>
<reference evidence="11" key="1">
    <citation type="submission" date="2025-08" db="UniProtKB">
        <authorList>
            <consortium name="RefSeq"/>
        </authorList>
    </citation>
    <scope>IDENTIFICATION</scope>
    <source>
        <tissue evidence="11">Leaves</tissue>
    </source>
</reference>
<keyword evidence="3" id="KW-0805">Transcription regulation</keyword>
<dbReference type="AlphaFoldDB" id="A0A6P9DVB7"/>
<feature type="domain" description="HTH myb-type" evidence="9">
    <location>
        <begin position="111"/>
        <end position="161"/>
    </location>
</feature>
<evidence type="ECO:0000313" key="10">
    <source>
        <dbReference type="Proteomes" id="UP000235220"/>
    </source>
</evidence>
<dbReference type="GO" id="GO:0000978">
    <property type="term" value="F:RNA polymerase II cis-regulatory region sequence-specific DNA binding"/>
    <property type="evidence" value="ECO:0000318"/>
    <property type="project" value="GO_Central"/>
</dbReference>
<keyword evidence="5" id="KW-0804">Transcription</keyword>
<evidence type="ECO:0000256" key="3">
    <source>
        <dbReference type="ARBA" id="ARBA00023015"/>
    </source>
</evidence>
<dbReference type="PANTHER" id="PTHR45614">
    <property type="entry name" value="MYB PROTEIN-RELATED"/>
    <property type="match status" value="1"/>
</dbReference>
<dbReference type="CDD" id="cd00167">
    <property type="entry name" value="SANT"/>
    <property type="match status" value="2"/>
</dbReference>
<protein>
    <submittedName>
        <fullName evidence="11">Transcription factor MYB73-like</fullName>
    </submittedName>
</protein>
<evidence type="ECO:0000259" key="9">
    <source>
        <dbReference type="PROSITE" id="PS51294"/>
    </source>
</evidence>
<sequence length="304" mass="33697">MSSGGFTVHTNNPSKLSPKVPFNNNWNPTRNPPQPKLYLQILNIMKMTSLQKIGGDHRLKGSWSPQEDATLISLVENHGPRNWSLISQGIPGRSGKSCRLRWCNQLSPEVQHRPFTPAEDAIIYTAHSIHGNRWATIARLLPGRTDNAIKNHWNSTLRRRRDSSSESNSGAKRLGGPDAAISPTASVEWDSGVSKRQCLSAPPEHTGPDEEEDLAGLEDTSLTLSLSLTAGKKMKEKEEEVVKVEEVARIVRNEEEEEGTCLVTIMQRMVAAEVRSYIDHLRAENGLGPPCLPAQKDPYEISKS</sequence>
<evidence type="ECO:0000256" key="5">
    <source>
        <dbReference type="ARBA" id="ARBA00023163"/>
    </source>
</evidence>
<keyword evidence="10" id="KW-1185">Reference proteome</keyword>
<keyword evidence="6" id="KW-0539">Nucleus</keyword>
<feature type="compositionally biased region" description="Polar residues" evidence="7">
    <location>
        <begin position="1"/>
        <end position="15"/>
    </location>
</feature>
<evidence type="ECO:0000256" key="7">
    <source>
        <dbReference type="SAM" id="MobiDB-lite"/>
    </source>
</evidence>
<evidence type="ECO:0000313" key="11">
    <source>
        <dbReference type="RefSeq" id="XP_035539091.1"/>
    </source>
</evidence>
<evidence type="ECO:0000259" key="8">
    <source>
        <dbReference type="PROSITE" id="PS50090"/>
    </source>
</evidence>
<dbReference type="GO" id="GO:0005634">
    <property type="term" value="C:nucleus"/>
    <property type="evidence" value="ECO:0000318"/>
    <property type="project" value="GO_Central"/>
</dbReference>
<dbReference type="PROSITE" id="PS50090">
    <property type="entry name" value="MYB_LIKE"/>
    <property type="match status" value="2"/>
</dbReference>
<dbReference type="SMART" id="SM00717">
    <property type="entry name" value="SANT"/>
    <property type="match status" value="2"/>
</dbReference>
<dbReference type="GO" id="GO:0000981">
    <property type="term" value="F:DNA-binding transcription factor activity, RNA polymerase II-specific"/>
    <property type="evidence" value="ECO:0000318"/>
    <property type="project" value="GO_Central"/>
</dbReference>
<gene>
    <name evidence="11" type="primary">LOC109010073</name>
</gene>
<dbReference type="InterPro" id="IPR001005">
    <property type="entry name" value="SANT/Myb"/>
</dbReference>
<dbReference type="Pfam" id="PF00249">
    <property type="entry name" value="Myb_DNA-binding"/>
    <property type="match status" value="2"/>
</dbReference>
<name>A0A6P9DVB7_JUGRE</name>
<dbReference type="InterPro" id="IPR050560">
    <property type="entry name" value="MYB_TF"/>
</dbReference>
<dbReference type="PANTHER" id="PTHR45614:SF82">
    <property type="entry name" value="OS01G0977300 PROTEIN"/>
    <property type="match status" value="1"/>
</dbReference>
<keyword evidence="2" id="KW-0677">Repeat</keyword>
<comment type="subcellular location">
    <subcellularLocation>
        <location evidence="1">Nucleus</location>
    </subcellularLocation>
</comment>
<feature type="domain" description="Myb-like" evidence="8">
    <location>
        <begin position="55"/>
        <end position="106"/>
    </location>
</feature>